<keyword evidence="1" id="KW-0812">Transmembrane</keyword>
<dbReference type="AlphaFoldDB" id="A0A0D0CGM9"/>
<dbReference type="EMBL" id="KN834820">
    <property type="protein sequence ID" value="KIK54088.1"/>
    <property type="molecule type" value="Genomic_DNA"/>
</dbReference>
<evidence type="ECO:0000256" key="1">
    <source>
        <dbReference type="SAM" id="Phobius"/>
    </source>
</evidence>
<feature type="transmembrane region" description="Helical" evidence="1">
    <location>
        <begin position="12"/>
        <end position="35"/>
    </location>
</feature>
<feature type="domain" description="DUF6534" evidence="2">
    <location>
        <begin position="167"/>
        <end position="250"/>
    </location>
</feature>
<evidence type="ECO:0000313" key="3">
    <source>
        <dbReference type="EMBL" id="KIK54088.1"/>
    </source>
</evidence>
<proteinExistence type="predicted"/>
<protein>
    <recommendedName>
        <fullName evidence="2">DUF6534 domain-containing protein</fullName>
    </recommendedName>
</protein>
<accession>A0A0D0CGM9</accession>
<keyword evidence="1" id="KW-1133">Transmembrane helix</keyword>
<dbReference type="InterPro" id="IPR045339">
    <property type="entry name" value="DUF6534"/>
</dbReference>
<dbReference type="PANTHER" id="PTHR40465">
    <property type="entry name" value="CHROMOSOME 1, WHOLE GENOME SHOTGUN SEQUENCE"/>
    <property type="match status" value="1"/>
</dbReference>
<name>A0A0D0CGM9_9AGAR</name>
<feature type="transmembrane region" description="Helical" evidence="1">
    <location>
        <begin position="199"/>
        <end position="224"/>
    </location>
</feature>
<dbReference type="HOGENOM" id="CLU_046025_5_3_1"/>
<dbReference type="PANTHER" id="PTHR40465:SF1">
    <property type="entry name" value="DUF6534 DOMAIN-CONTAINING PROTEIN"/>
    <property type="match status" value="1"/>
</dbReference>
<organism evidence="3 4">
    <name type="scientific">Collybiopsis luxurians FD-317 M1</name>
    <dbReference type="NCBI Taxonomy" id="944289"/>
    <lineage>
        <taxon>Eukaryota</taxon>
        <taxon>Fungi</taxon>
        <taxon>Dikarya</taxon>
        <taxon>Basidiomycota</taxon>
        <taxon>Agaricomycotina</taxon>
        <taxon>Agaricomycetes</taxon>
        <taxon>Agaricomycetidae</taxon>
        <taxon>Agaricales</taxon>
        <taxon>Marasmiineae</taxon>
        <taxon>Omphalotaceae</taxon>
        <taxon>Collybiopsis</taxon>
        <taxon>Collybiopsis luxurians</taxon>
    </lineage>
</organism>
<dbReference type="OrthoDB" id="3270417at2759"/>
<sequence>MVVIDIGETFGGMMVGLLLASLMCGIASVQAFIFFRTKQSDPLLHKITVGLLWLLDVIQLCFVFDATYYYVITLEDNILPPFVWSLKIQIFMQTLIMGLTKLLYTLRIWQLRQYISKWIPFGLLVFLTADYAMGIVFTYEVFTVDLLTDLLTIRFKPIAIASMSMTSVSDFLVAGLLIYTLAKSKTNLTWTDSSWEMVIAYVVNTGIITGFISAAVVIAFAIGVQKPAYIGTEMGLPQFYVNCFLSMMNASVYFKTPPASRRTAKPITRILSFFHDEDSGSSTAIISGSDRDVPSSPPIIVKTLEADSDAPTINEIGLPLLKFDAKPEPVYRNVPLEVVVRKTQHVMSSEIRRGHTF</sequence>
<reference evidence="3 4" key="1">
    <citation type="submission" date="2014-04" db="EMBL/GenBank/DDBJ databases">
        <title>Evolutionary Origins and Diversification of the Mycorrhizal Mutualists.</title>
        <authorList>
            <consortium name="DOE Joint Genome Institute"/>
            <consortium name="Mycorrhizal Genomics Consortium"/>
            <person name="Kohler A."/>
            <person name="Kuo A."/>
            <person name="Nagy L.G."/>
            <person name="Floudas D."/>
            <person name="Copeland A."/>
            <person name="Barry K.W."/>
            <person name="Cichocki N."/>
            <person name="Veneault-Fourrey C."/>
            <person name="LaButti K."/>
            <person name="Lindquist E.A."/>
            <person name="Lipzen A."/>
            <person name="Lundell T."/>
            <person name="Morin E."/>
            <person name="Murat C."/>
            <person name="Riley R."/>
            <person name="Ohm R."/>
            <person name="Sun H."/>
            <person name="Tunlid A."/>
            <person name="Henrissat B."/>
            <person name="Grigoriev I.V."/>
            <person name="Hibbett D.S."/>
            <person name="Martin F."/>
        </authorList>
    </citation>
    <scope>NUCLEOTIDE SEQUENCE [LARGE SCALE GENOMIC DNA]</scope>
    <source>
        <strain evidence="3 4">FD-317 M1</strain>
    </source>
</reference>
<keyword evidence="1" id="KW-0472">Membrane</keyword>
<feature type="transmembrane region" description="Helical" evidence="1">
    <location>
        <begin position="118"/>
        <end position="139"/>
    </location>
</feature>
<feature type="transmembrane region" description="Helical" evidence="1">
    <location>
        <begin position="47"/>
        <end position="70"/>
    </location>
</feature>
<feature type="transmembrane region" description="Helical" evidence="1">
    <location>
        <begin position="236"/>
        <end position="254"/>
    </location>
</feature>
<gene>
    <name evidence="3" type="ORF">GYMLUDRAFT_920070</name>
</gene>
<feature type="transmembrane region" description="Helical" evidence="1">
    <location>
        <begin position="159"/>
        <end position="179"/>
    </location>
</feature>
<dbReference type="Proteomes" id="UP000053593">
    <property type="component" value="Unassembled WGS sequence"/>
</dbReference>
<evidence type="ECO:0000313" key="4">
    <source>
        <dbReference type="Proteomes" id="UP000053593"/>
    </source>
</evidence>
<dbReference type="Pfam" id="PF20152">
    <property type="entry name" value="DUF6534"/>
    <property type="match status" value="1"/>
</dbReference>
<feature type="transmembrane region" description="Helical" evidence="1">
    <location>
        <begin position="82"/>
        <end position="106"/>
    </location>
</feature>
<keyword evidence="4" id="KW-1185">Reference proteome</keyword>
<evidence type="ECO:0000259" key="2">
    <source>
        <dbReference type="Pfam" id="PF20152"/>
    </source>
</evidence>